<gene>
    <name evidence="1" type="ORF">WH47_02743</name>
</gene>
<keyword evidence="2" id="KW-1185">Reference proteome</keyword>
<evidence type="ECO:0000313" key="2">
    <source>
        <dbReference type="Proteomes" id="UP000053825"/>
    </source>
</evidence>
<accession>A0A0L7QXG9</accession>
<evidence type="ECO:0000313" key="1">
    <source>
        <dbReference type="EMBL" id="KOC63234.1"/>
    </source>
</evidence>
<dbReference type="OrthoDB" id="7571459at2759"/>
<sequence length="603" mass="70448">MYHPDDGIVAYEHVLKTLLILSENLDNDIQQQIISMIPLPKGISNDKIRNVIYKTVELTKAANNMSTCQKITEDKCNTEILKEISEVQLNQNVLADTSKNFELSKQFVPPVPEVFKGFPPNEISTVHSHVRSVNYMYDTVNYNIPYINPYINVAQNFSSNTNEQEELLKLHSKLKWFHSPHLLYKINPCQITASNYQQGLLQPVNDKYFQLSTHRINNWNQYNVSNIPHALHQDTTCLRKKLCKNSIIPNELNKNGILNFEVTHCDQSSLKTKVNEIFHNDDMHQNLKKYNLNKNRNFNMKMQEDFGQELKNEQQAIQQDIYKMDVVYYDEERKNTIINMQLEKEDNFIMDNFMVRKKLKTSLQNFLKRAEQEIFIEFPLLPHTKSLHVISPSSKCEKFANKRNLENNNHLDVSKNNMNNFKDISTSGNIKKSVEKKSSASLHVFPKSAQLQVFHKKLNTAVNKTQIIECEKEDNTKNLLYKSSTKQTKQKSLNTSQQTVCVTELATFKKQYYDTLLNIQKAKMAVANSLAISSVESFTKYDPCYYNHSYQQQHGPLTVTPHFTTAQSRYSNIHNNPYTWVKYNNWRHPTMKPLRFPQHVRYN</sequence>
<proteinExistence type="predicted"/>
<dbReference type="AlphaFoldDB" id="A0A0L7QXG9"/>
<dbReference type="Proteomes" id="UP000053825">
    <property type="component" value="Unassembled WGS sequence"/>
</dbReference>
<protein>
    <submittedName>
        <fullName evidence="1">Uncharacterized protein</fullName>
    </submittedName>
</protein>
<reference evidence="1 2" key="1">
    <citation type="submission" date="2015-07" db="EMBL/GenBank/DDBJ databases">
        <title>The genome of Habropoda laboriosa.</title>
        <authorList>
            <person name="Pan H."/>
            <person name="Kapheim K."/>
        </authorList>
    </citation>
    <scope>NUCLEOTIDE SEQUENCE [LARGE SCALE GENOMIC DNA]</scope>
    <source>
        <strain evidence="1">0110345459</strain>
    </source>
</reference>
<organism evidence="1 2">
    <name type="scientific">Habropoda laboriosa</name>
    <dbReference type="NCBI Taxonomy" id="597456"/>
    <lineage>
        <taxon>Eukaryota</taxon>
        <taxon>Metazoa</taxon>
        <taxon>Ecdysozoa</taxon>
        <taxon>Arthropoda</taxon>
        <taxon>Hexapoda</taxon>
        <taxon>Insecta</taxon>
        <taxon>Pterygota</taxon>
        <taxon>Neoptera</taxon>
        <taxon>Endopterygota</taxon>
        <taxon>Hymenoptera</taxon>
        <taxon>Apocrita</taxon>
        <taxon>Aculeata</taxon>
        <taxon>Apoidea</taxon>
        <taxon>Anthophila</taxon>
        <taxon>Apidae</taxon>
        <taxon>Habropoda</taxon>
    </lineage>
</organism>
<dbReference type="EMBL" id="KQ414705">
    <property type="protein sequence ID" value="KOC63234.1"/>
    <property type="molecule type" value="Genomic_DNA"/>
</dbReference>
<name>A0A0L7QXG9_9HYME</name>